<keyword evidence="11" id="KW-0482">Metalloprotease</keyword>
<dbReference type="eggNOG" id="COG1994">
    <property type="taxonomic scope" value="Bacteria"/>
</dbReference>
<evidence type="ECO:0000256" key="11">
    <source>
        <dbReference type="ARBA" id="ARBA00023049"/>
    </source>
</evidence>
<evidence type="ECO:0000256" key="12">
    <source>
        <dbReference type="ARBA" id="ARBA00023136"/>
    </source>
</evidence>
<keyword evidence="10 13" id="KW-1133">Transmembrane helix</keyword>
<feature type="transmembrane region" description="Helical" evidence="13">
    <location>
        <begin position="90"/>
        <end position="111"/>
    </location>
</feature>
<evidence type="ECO:0000259" key="14">
    <source>
        <dbReference type="Pfam" id="PF02163"/>
    </source>
</evidence>
<dbReference type="CDD" id="cd06158">
    <property type="entry name" value="S2P-M50_like_1"/>
    <property type="match status" value="1"/>
</dbReference>
<sequence length="207" mass="23136">MFNFPTLRELLLMAPPILFALTLHEYAHAYVAYRLGDKTAYYEGRLTANPLRHLDPLGTLLLFIAGFGWAKPVPVNPFYFDDRKKGMMLVSLAGPATNLLLALVAAVVFGLMKPSGWLFFMLSYFIYINVLLAVFNFLPIPPLDGSKILAGILPGRQEWLYQLERYGTAILLVLIIFGFLSPILQFFINPIVDLLNALATTIASLPL</sequence>
<evidence type="ECO:0000313" key="15">
    <source>
        <dbReference type="EMBL" id="ABO49666.1"/>
    </source>
</evidence>
<comment type="cofactor">
    <cofactor evidence="1">
        <name>Zn(2+)</name>
        <dbReference type="ChEBI" id="CHEBI:29105"/>
    </cofactor>
</comment>
<evidence type="ECO:0000256" key="3">
    <source>
        <dbReference type="ARBA" id="ARBA00007931"/>
    </source>
</evidence>
<evidence type="ECO:0000256" key="2">
    <source>
        <dbReference type="ARBA" id="ARBA00004651"/>
    </source>
</evidence>
<dbReference type="GO" id="GO:0046872">
    <property type="term" value="F:metal ion binding"/>
    <property type="evidence" value="ECO:0007669"/>
    <property type="project" value="UniProtKB-KW"/>
</dbReference>
<feature type="transmembrane region" description="Helical" evidence="13">
    <location>
        <begin position="166"/>
        <end position="188"/>
    </location>
</feature>
<dbReference type="PANTHER" id="PTHR35864">
    <property type="entry name" value="ZINC METALLOPROTEASE MJ0611-RELATED"/>
    <property type="match status" value="1"/>
</dbReference>
<evidence type="ECO:0000256" key="10">
    <source>
        <dbReference type="ARBA" id="ARBA00022989"/>
    </source>
</evidence>
<dbReference type="Pfam" id="PF02163">
    <property type="entry name" value="Peptidase_M50"/>
    <property type="match status" value="1"/>
</dbReference>
<keyword evidence="9" id="KW-0862">Zinc</keyword>
<dbReference type="InterPro" id="IPR008915">
    <property type="entry name" value="Peptidase_M50"/>
</dbReference>
<dbReference type="AlphaFoldDB" id="A4J3L3"/>
<evidence type="ECO:0000256" key="5">
    <source>
        <dbReference type="ARBA" id="ARBA00022670"/>
    </source>
</evidence>
<dbReference type="GO" id="GO:0005886">
    <property type="term" value="C:plasma membrane"/>
    <property type="evidence" value="ECO:0007669"/>
    <property type="project" value="UniProtKB-SubCell"/>
</dbReference>
<dbReference type="GO" id="GO:0008237">
    <property type="term" value="F:metallopeptidase activity"/>
    <property type="evidence" value="ECO:0007669"/>
    <property type="project" value="UniProtKB-KW"/>
</dbReference>
<keyword evidence="16" id="KW-1185">Reference proteome</keyword>
<dbReference type="InterPro" id="IPR044537">
    <property type="entry name" value="Rip2-like"/>
</dbReference>
<proteinExistence type="inferred from homology"/>
<dbReference type="EMBL" id="CP000612">
    <property type="protein sequence ID" value="ABO49666.1"/>
    <property type="molecule type" value="Genomic_DNA"/>
</dbReference>
<feature type="transmembrane region" description="Helical" evidence="13">
    <location>
        <begin position="117"/>
        <end position="138"/>
    </location>
</feature>
<evidence type="ECO:0000256" key="7">
    <source>
        <dbReference type="ARBA" id="ARBA00022723"/>
    </source>
</evidence>
<keyword evidence="7" id="KW-0479">Metal-binding</keyword>
<name>A4J3L3_DESRM</name>
<organism evidence="15 16">
    <name type="scientific">Desulforamulus reducens (strain ATCC BAA-1160 / DSM 100696 / MI-1)</name>
    <name type="common">Desulfotomaculum reducens</name>
    <dbReference type="NCBI Taxonomy" id="349161"/>
    <lineage>
        <taxon>Bacteria</taxon>
        <taxon>Bacillati</taxon>
        <taxon>Bacillota</taxon>
        <taxon>Clostridia</taxon>
        <taxon>Eubacteriales</taxon>
        <taxon>Peptococcaceae</taxon>
        <taxon>Desulforamulus</taxon>
    </lineage>
</organism>
<protein>
    <submittedName>
        <fullName evidence="15">Peptidase M50</fullName>
    </submittedName>
</protein>
<gene>
    <name evidence="15" type="ordered locus">Dred_1132</name>
</gene>
<dbReference type="STRING" id="349161.Dred_1132"/>
<comment type="subcellular location">
    <subcellularLocation>
        <location evidence="2">Cell membrane</location>
        <topology evidence="2">Multi-pass membrane protein</topology>
    </subcellularLocation>
</comment>
<keyword evidence="8" id="KW-0378">Hydrolase</keyword>
<dbReference type="KEGG" id="drm:Dred_1132"/>
<evidence type="ECO:0000256" key="6">
    <source>
        <dbReference type="ARBA" id="ARBA00022692"/>
    </source>
</evidence>
<keyword evidence="5" id="KW-0645">Protease</keyword>
<reference evidence="15 16" key="1">
    <citation type="submission" date="2007-03" db="EMBL/GenBank/DDBJ databases">
        <title>Complete sequence of Desulfotomaculum reducens MI-1.</title>
        <authorList>
            <consortium name="US DOE Joint Genome Institute"/>
            <person name="Copeland A."/>
            <person name="Lucas S."/>
            <person name="Lapidus A."/>
            <person name="Barry K."/>
            <person name="Detter J.C."/>
            <person name="Glavina del Rio T."/>
            <person name="Hammon N."/>
            <person name="Israni S."/>
            <person name="Dalin E."/>
            <person name="Tice H."/>
            <person name="Pitluck S."/>
            <person name="Sims D."/>
            <person name="Brettin T."/>
            <person name="Bruce D."/>
            <person name="Han C."/>
            <person name="Tapia R."/>
            <person name="Schmutz J."/>
            <person name="Larimer F."/>
            <person name="Land M."/>
            <person name="Hauser L."/>
            <person name="Kyrpides N."/>
            <person name="Kim E."/>
            <person name="Tebo B.M."/>
            <person name="Richardson P."/>
        </authorList>
    </citation>
    <scope>NUCLEOTIDE SEQUENCE [LARGE SCALE GENOMIC DNA]</scope>
    <source>
        <strain evidence="15 16">MI-1</strain>
    </source>
</reference>
<evidence type="ECO:0000256" key="8">
    <source>
        <dbReference type="ARBA" id="ARBA00022801"/>
    </source>
</evidence>
<dbReference type="GO" id="GO:0006508">
    <property type="term" value="P:proteolysis"/>
    <property type="evidence" value="ECO:0007669"/>
    <property type="project" value="UniProtKB-KW"/>
</dbReference>
<dbReference type="RefSeq" id="WP_011877492.1">
    <property type="nucleotide sequence ID" value="NC_009253.1"/>
</dbReference>
<evidence type="ECO:0000256" key="13">
    <source>
        <dbReference type="SAM" id="Phobius"/>
    </source>
</evidence>
<dbReference type="InterPro" id="IPR052348">
    <property type="entry name" value="Metallopeptidase_M50B"/>
</dbReference>
<keyword evidence="4" id="KW-1003">Cell membrane</keyword>
<evidence type="ECO:0000256" key="9">
    <source>
        <dbReference type="ARBA" id="ARBA00022833"/>
    </source>
</evidence>
<comment type="similarity">
    <text evidence="3">Belongs to the peptidase M50B family.</text>
</comment>
<keyword evidence="6 13" id="KW-0812">Transmembrane</keyword>
<dbReference type="HOGENOM" id="CLU_086979_1_1_9"/>
<evidence type="ECO:0000313" key="16">
    <source>
        <dbReference type="Proteomes" id="UP000001556"/>
    </source>
</evidence>
<dbReference type="PANTHER" id="PTHR35864:SF1">
    <property type="entry name" value="ZINC METALLOPROTEASE YWHC-RELATED"/>
    <property type="match status" value="1"/>
</dbReference>
<dbReference type="Proteomes" id="UP000001556">
    <property type="component" value="Chromosome"/>
</dbReference>
<keyword evidence="12 13" id="KW-0472">Membrane</keyword>
<accession>A4J3L3</accession>
<evidence type="ECO:0000256" key="1">
    <source>
        <dbReference type="ARBA" id="ARBA00001947"/>
    </source>
</evidence>
<evidence type="ECO:0000256" key="4">
    <source>
        <dbReference type="ARBA" id="ARBA00022475"/>
    </source>
</evidence>
<feature type="domain" description="Peptidase M50" evidence="14">
    <location>
        <begin position="119"/>
        <end position="158"/>
    </location>
</feature>